<gene>
    <name evidence="1" type="ORF">HNP81_004328</name>
</gene>
<dbReference type="EMBL" id="JACJHX010000023">
    <property type="protein sequence ID" value="MBA9029006.1"/>
    <property type="molecule type" value="Genomic_DNA"/>
</dbReference>
<keyword evidence="2" id="KW-1185">Reference proteome</keyword>
<comment type="caution">
    <text evidence="1">The sequence shown here is derived from an EMBL/GenBank/DDBJ whole genome shotgun (WGS) entry which is preliminary data.</text>
</comment>
<accession>A0ABR6CVQ8</accession>
<dbReference type="Proteomes" id="UP000626697">
    <property type="component" value="Unassembled WGS sequence"/>
</dbReference>
<proteinExistence type="predicted"/>
<name>A0ABR6CVQ8_9BACI</name>
<organism evidence="1 2">
    <name type="scientific">Peribacillus huizhouensis</name>
    <dbReference type="NCBI Taxonomy" id="1501239"/>
    <lineage>
        <taxon>Bacteria</taxon>
        <taxon>Bacillati</taxon>
        <taxon>Bacillota</taxon>
        <taxon>Bacilli</taxon>
        <taxon>Bacillales</taxon>
        <taxon>Bacillaceae</taxon>
        <taxon>Peribacillus</taxon>
    </lineage>
</organism>
<evidence type="ECO:0000313" key="2">
    <source>
        <dbReference type="Proteomes" id="UP000626697"/>
    </source>
</evidence>
<protein>
    <submittedName>
        <fullName evidence="1">Uncharacterized protein</fullName>
    </submittedName>
</protein>
<reference evidence="1 2" key="1">
    <citation type="submission" date="2020-08" db="EMBL/GenBank/DDBJ databases">
        <title>Genomic Encyclopedia of Type Strains, Phase IV (KMG-IV): sequencing the most valuable type-strain genomes for metagenomic binning, comparative biology and taxonomic classification.</title>
        <authorList>
            <person name="Goeker M."/>
        </authorList>
    </citation>
    <scope>NUCLEOTIDE SEQUENCE [LARGE SCALE GENOMIC DNA]</scope>
    <source>
        <strain evidence="1 2">DSM 105481</strain>
    </source>
</reference>
<sequence length="30" mass="3461">MDDKCYITFGSQMGDRYSAEAVQPHLIDLR</sequence>
<evidence type="ECO:0000313" key="1">
    <source>
        <dbReference type="EMBL" id="MBA9029006.1"/>
    </source>
</evidence>